<evidence type="ECO:0000313" key="1">
    <source>
        <dbReference type="EMBL" id="KAF7372550.1"/>
    </source>
</evidence>
<comment type="caution">
    <text evidence="1">The sequence shown here is derived from an EMBL/GenBank/DDBJ whole genome shotgun (WGS) entry which is preliminary data.</text>
</comment>
<sequence>MDIPIPPGSRLDSRPTHVPPVNGPLSCLASLNHYRPPARFTISLVDVRRCRPYNPVDLDRCRPPLLATPARTLPTAAGASAQLSAHHLRLTLSPTTLPGHPPLSRFLIDHLSATIYPSLWGGR</sequence>
<name>A0A8H7DFK8_9AGAR</name>
<evidence type="ECO:0000313" key="2">
    <source>
        <dbReference type="Proteomes" id="UP000620124"/>
    </source>
</evidence>
<accession>A0A8H7DFK8</accession>
<dbReference type="Proteomes" id="UP000620124">
    <property type="component" value="Unassembled WGS sequence"/>
</dbReference>
<proteinExistence type="predicted"/>
<dbReference type="AlphaFoldDB" id="A0A8H7DFK8"/>
<dbReference type="EMBL" id="JACAZI010000001">
    <property type="protein sequence ID" value="KAF7372550.1"/>
    <property type="molecule type" value="Genomic_DNA"/>
</dbReference>
<keyword evidence="2" id="KW-1185">Reference proteome</keyword>
<protein>
    <submittedName>
        <fullName evidence="1">Uncharacterized protein</fullName>
    </submittedName>
</protein>
<gene>
    <name evidence="1" type="ORF">MVEN_00117400</name>
</gene>
<organism evidence="1 2">
    <name type="scientific">Mycena venus</name>
    <dbReference type="NCBI Taxonomy" id="2733690"/>
    <lineage>
        <taxon>Eukaryota</taxon>
        <taxon>Fungi</taxon>
        <taxon>Dikarya</taxon>
        <taxon>Basidiomycota</taxon>
        <taxon>Agaricomycotina</taxon>
        <taxon>Agaricomycetes</taxon>
        <taxon>Agaricomycetidae</taxon>
        <taxon>Agaricales</taxon>
        <taxon>Marasmiineae</taxon>
        <taxon>Mycenaceae</taxon>
        <taxon>Mycena</taxon>
    </lineage>
</organism>
<reference evidence="1" key="1">
    <citation type="submission" date="2020-05" db="EMBL/GenBank/DDBJ databases">
        <title>Mycena genomes resolve the evolution of fungal bioluminescence.</title>
        <authorList>
            <person name="Tsai I.J."/>
        </authorList>
    </citation>
    <scope>NUCLEOTIDE SEQUENCE</scope>
    <source>
        <strain evidence="1">CCC161011</strain>
    </source>
</reference>